<proteinExistence type="predicted"/>
<feature type="coiled-coil region" evidence="1">
    <location>
        <begin position="1"/>
        <end position="28"/>
    </location>
</feature>
<dbReference type="EMBL" id="DVFV01000017">
    <property type="protein sequence ID" value="HIQ90123.1"/>
    <property type="molecule type" value="Genomic_DNA"/>
</dbReference>
<evidence type="ECO:0000313" key="3">
    <source>
        <dbReference type="Proteomes" id="UP000886786"/>
    </source>
</evidence>
<dbReference type="Proteomes" id="UP000886786">
    <property type="component" value="Unassembled WGS sequence"/>
</dbReference>
<reference evidence="2" key="2">
    <citation type="journal article" date="2021" name="PeerJ">
        <title>Extensive microbial diversity within the chicken gut microbiome revealed by metagenomics and culture.</title>
        <authorList>
            <person name="Gilroy R."/>
            <person name="Ravi A."/>
            <person name="Getino M."/>
            <person name="Pursley I."/>
            <person name="Horton D.L."/>
            <person name="Alikhan N.F."/>
            <person name="Baker D."/>
            <person name="Gharbi K."/>
            <person name="Hall N."/>
            <person name="Watson M."/>
            <person name="Adriaenssens E.M."/>
            <person name="Foster-Nyarko E."/>
            <person name="Jarju S."/>
            <person name="Secka A."/>
            <person name="Antonio M."/>
            <person name="Oren A."/>
            <person name="Chaudhuri R.R."/>
            <person name="La Ragione R."/>
            <person name="Hildebrand F."/>
            <person name="Pallen M.J."/>
        </authorList>
    </citation>
    <scope>NUCLEOTIDE SEQUENCE</scope>
    <source>
        <strain evidence="2">CHK147-3167</strain>
    </source>
</reference>
<gene>
    <name evidence="2" type="ORF">IAB27_00625</name>
</gene>
<keyword evidence="1" id="KW-0175">Coiled coil</keyword>
<sequence>MKKQITTMEMYEKDIEDLEAAVLDGEELLENIDLDSNQTSNDSYTKALNELRRRYGKQTNPDEEKARDLQNSLEISKKMLEDGYTDFESQYQASKSINVPVNGRLVSSMSKEEYYQRYFSKRIHNLCGVIYSLIKELEPQKIAKQKVYARR</sequence>
<protein>
    <submittedName>
        <fullName evidence="2">Uncharacterized protein</fullName>
    </submittedName>
</protein>
<organism evidence="2 3">
    <name type="scientific">Candidatus Coprosoma intestinipullorum</name>
    <dbReference type="NCBI Taxonomy" id="2840752"/>
    <lineage>
        <taxon>Bacteria</taxon>
        <taxon>Bacillati</taxon>
        <taxon>Bacillota</taxon>
        <taxon>Bacillota incertae sedis</taxon>
        <taxon>Candidatus Coprosoma</taxon>
    </lineage>
</organism>
<comment type="caution">
    <text evidence="2">The sequence shown here is derived from an EMBL/GenBank/DDBJ whole genome shotgun (WGS) entry which is preliminary data.</text>
</comment>
<evidence type="ECO:0000256" key="1">
    <source>
        <dbReference type="SAM" id="Coils"/>
    </source>
</evidence>
<dbReference type="AlphaFoldDB" id="A0A9D1CXM3"/>
<accession>A0A9D1CXM3</accession>
<reference evidence="2" key="1">
    <citation type="submission" date="2020-10" db="EMBL/GenBank/DDBJ databases">
        <authorList>
            <person name="Gilroy R."/>
        </authorList>
    </citation>
    <scope>NUCLEOTIDE SEQUENCE</scope>
    <source>
        <strain evidence="2">CHK147-3167</strain>
    </source>
</reference>
<evidence type="ECO:0000313" key="2">
    <source>
        <dbReference type="EMBL" id="HIQ90123.1"/>
    </source>
</evidence>
<name>A0A9D1CXM3_9FIRM</name>